<evidence type="ECO:0000313" key="2">
    <source>
        <dbReference type="Proteomes" id="UP000442533"/>
    </source>
</evidence>
<dbReference type="EMBL" id="WMIF01000044">
    <property type="protein sequence ID" value="MTH36514.1"/>
    <property type="molecule type" value="Genomic_DNA"/>
</dbReference>
<dbReference type="Proteomes" id="UP000442533">
    <property type="component" value="Unassembled WGS sequence"/>
</dbReference>
<keyword evidence="2" id="KW-1185">Reference proteome</keyword>
<dbReference type="OrthoDB" id="9780854at2"/>
<organism evidence="1 2">
    <name type="scientific">Paracoccus limosus</name>
    <dbReference type="NCBI Taxonomy" id="913252"/>
    <lineage>
        <taxon>Bacteria</taxon>
        <taxon>Pseudomonadati</taxon>
        <taxon>Pseudomonadota</taxon>
        <taxon>Alphaproteobacteria</taxon>
        <taxon>Rhodobacterales</taxon>
        <taxon>Paracoccaceae</taxon>
        <taxon>Paracoccus</taxon>
    </lineage>
</organism>
<protein>
    <submittedName>
        <fullName evidence="1">Uncharacterized protein</fullName>
    </submittedName>
</protein>
<name>A0A844H9A6_9RHOB</name>
<proteinExistence type="predicted"/>
<accession>A0A844H9A6</accession>
<reference evidence="1 2" key="1">
    <citation type="submission" date="2019-11" db="EMBL/GenBank/DDBJ databases">
        <authorList>
            <person name="Dong K."/>
        </authorList>
    </citation>
    <scope>NUCLEOTIDE SEQUENCE [LARGE SCALE GENOMIC DNA]</scope>
    <source>
        <strain evidence="1 2">JCM 17370</strain>
    </source>
</reference>
<gene>
    <name evidence="1" type="ORF">GL279_18155</name>
</gene>
<sequence length="56" mass="6168">MVTDPVQDRLLDIIAAKAKGRKRTPKPRLEKSAAPGNVVNIMDALRKSIASEGKRR</sequence>
<dbReference type="AlphaFoldDB" id="A0A844H9A6"/>
<evidence type="ECO:0000313" key="1">
    <source>
        <dbReference type="EMBL" id="MTH36514.1"/>
    </source>
</evidence>
<comment type="caution">
    <text evidence="1">The sequence shown here is derived from an EMBL/GenBank/DDBJ whole genome shotgun (WGS) entry which is preliminary data.</text>
</comment>